<sequence length="69" mass="7331">MVLTRAGLEMAEIAATVEEFLAAAKEHGTRVEVVDVPDGHHGFETLDPTDASREAVRRALAAVLAHLAP</sequence>
<keyword evidence="2" id="KW-1185">Reference proteome</keyword>
<dbReference type="InterPro" id="IPR029058">
    <property type="entry name" value="AB_hydrolase_fold"/>
</dbReference>
<dbReference type="EMBL" id="BNED01000005">
    <property type="protein sequence ID" value="GHI75268.1"/>
    <property type="molecule type" value="Genomic_DNA"/>
</dbReference>
<evidence type="ECO:0000313" key="2">
    <source>
        <dbReference type="Proteomes" id="UP000608522"/>
    </source>
</evidence>
<comment type="caution">
    <text evidence="1">The sequence shown here is derived from an EMBL/GenBank/DDBJ whole genome shotgun (WGS) entry which is preliminary data.</text>
</comment>
<proteinExistence type="predicted"/>
<dbReference type="Gene3D" id="3.40.50.1820">
    <property type="entry name" value="alpha/beta hydrolase"/>
    <property type="match status" value="1"/>
</dbReference>
<evidence type="ECO:0000313" key="1">
    <source>
        <dbReference type="EMBL" id="GHI75268.1"/>
    </source>
</evidence>
<gene>
    <name evidence="1" type="ORF">Sspor_08290</name>
</gene>
<evidence type="ECO:0008006" key="3">
    <source>
        <dbReference type="Google" id="ProtNLM"/>
    </source>
</evidence>
<reference evidence="2" key="1">
    <citation type="submission" date="2023-07" db="EMBL/GenBank/DDBJ databases">
        <title>Whole genome shotgun sequence of Streptomyces spororaveus NBRC 15456.</title>
        <authorList>
            <person name="Komaki H."/>
            <person name="Tamura T."/>
        </authorList>
    </citation>
    <scope>NUCLEOTIDE SEQUENCE [LARGE SCALE GENOMIC DNA]</scope>
    <source>
        <strain evidence="2">NBRC 15456</strain>
    </source>
</reference>
<name>A0ABQ3T4E3_9ACTN</name>
<organism evidence="1 2">
    <name type="scientific">Streptomyces spororaveus</name>
    <dbReference type="NCBI Taxonomy" id="284039"/>
    <lineage>
        <taxon>Bacteria</taxon>
        <taxon>Bacillati</taxon>
        <taxon>Actinomycetota</taxon>
        <taxon>Actinomycetes</taxon>
        <taxon>Kitasatosporales</taxon>
        <taxon>Streptomycetaceae</taxon>
        <taxon>Streptomyces</taxon>
    </lineage>
</organism>
<dbReference type="Proteomes" id="UP000608522">
    <property type="component" value="Unassembled WGS sequence"/>
</dbReference>
<accession>A0ABQ3T4E3</accession>
<protein>
    <recommendedName>
        <fullName evidence="3">Alpha/beta hydrolase fold-3 domain-containing protein</fullName>
    </recommendedName>
</protein>